<dbReference type="PANTHER" id="PTHR33499:SF42">
    <property type="entry name" value="TRANSPOSON PROTEIN, CACTA, EN_SPM SUB-CLASS"/>
    <property type="match status" value="1"/>
</dbReference>
<dbReference type="PANTHER" id="PTHR33499">
    <property type="entry name" value="OS12G0282400 PROTEIN-RELATED"/>
    <property type="match status" value="1"/>
</dbReference>
<protein>
    <submittedName>
        <fullName evidence="1">Uncharacterized protein</fullName>
    </submittedName>
</protein>
<reference evidence="1 2" key="2">
    <citation type="journal article" date="2017" name="Genome Biol.">
        <title>New reference genome sequences of hot pepper reveal the massive evolution of plant disease-resistance genes by retroduplication.</title>
        <authorList>
            <person name="Kim S."/>
            <person name="Park J."/>
            <person name="Yeom S.I."/>
            <person name="Kim Y.M."/>
            <person name="Seo E."/>
            <person name="Kim K.T."/>
            <person name="Kim M.S."/>
            <person name="Lee J.M."/>
            <person name="Cheong K."/>
            <person name="Shin H.S."/>
            <person name="Kim S.B."/>
            <person name="Han K."/>
            <person name="Lee J."/>
            <person name="Park M."/>
            <person name="Lee H.A."/>
            <person name="Lee H.Y."/>
            <person name="Lee Y."/>
            <person name="Oh S."/>
            <person name="Lee J.H."/>
            <person name="Choi E."/>
            <person name="Choi E."/>
            <person name="Lee S.E."/>
            <person name="Jeon J."/>
            <person name="Kim H."/>
            <person name="Choi G."/>
            <person name="Song H."/>
            <person name="Lee J."/>
            <person name="Lee S.C."/>
            <person name="Kwon J.K."/>
            <person name="Lee H.Y."/>
            <person name="Koo N."/>
            <person name="Hong Y."/>
            <person name="Kim R.W."/>
            <person name="Kang W.H."/>
            <person name="Huh J.H."/>
            <person name="Kang B.C."/>
            <person name="Yang T.J."/>
            <person name="Lee Y.H."/>
            <person name="Bennetzen J.L."/>
            <person name="Choi D."/>
        </authorList>
    </citation>
    <scope>NUCLEOTIDE SEQUENCE [LARGE SCALE GENOMIC DNA]</scope>
    <source>
        <strain evidence="2">cv. CM334</strain>
    </source>
</reference>
<dbReference type="EMBL" id="AYRZ02000003">
    <property type="protein sequence ID" value="PHT86131.1"/>
    <property type="molecule type" value="Genomic_DNA"/>
</dbReference>
<sequence>MQRMDKDPLILEKEDVQANISLPPSIDQVMQHSQNVKKGVELSDHREHILRWMNELWNKWRGYLYVKYVKNNSLPQALKNMPNGIDKKEWEWLVKEHFSFKSFQAQIEEIVNAEPSLSSIEIVEKCFGPQNHRHVVAFGGGVKAKYLKGGTSTKVKLLSTLRSTQKENKYLNEENKSLNDH</sequence>
<keyword evidence="2" id="KW-1185">Reference proteome</keyword>
<organism evidence="1 2">
    <name type="scientific">Capsicum annuum</name>
    <name type="common">Capsicum pepper</name>
    <dbReference type="NCBI Taxonomy" id="4072"/>
    <lineage>
        <taxon>Eukaryota</taxon>
        <taxon>Viridiplantae</taxon>
        <taxon>Streptophyta</taxon>
        <taxon>Embryophyta</taxon>
        <taxon>Tracheophyta</taxon>
        <taxon>Spermatophyta</taxon>
        <taxon>Magnoliopsida</taxon>
        <taxon>eudicotyledons</taxon>
        <taxon>Gunneridae</taxon>
        <taxon>Pentapetalae</taxon>
        <taxon>asterids</taxon>
        <taxon>lamiids</taxon>
        <taxon>Solanales</taxon>
        <taxon>Solanaceae</taxon>
        <taxon>Solanoideae</taxon>
        <taxon>Capsiceae</taxon>
        <taxon>Capsicum</taxon>
    </lineage>
</organism>
<evidence type="ECO:0000313" key="2">
    <source>
        <dbReference type="Proteomes" id="UP000222542"/>
    </source>
</evidence>
<dbReference type="Gramene" id="PHT86131">
    <property type="protein sequence ID" value="PHT86131"/>
    <property type="gene ID" value="T459_08237"/>
</dbReference>
<gene>
    <name evidence="1" type="ORF">T459_08237</name>
</gene>
<dbReference type="AlphaFoldDB" id="A0A2G2ZVZ8"/>
<evidence type="ECO:0000313" key="1">
    <source>
        <dbReference type="EMBL" id="PHT86131.1"/>
    </source>
</evidence>
<accession>A0A2G2ZVZ8</accession>
<name>A0A2G2ZVZ8_CAPAN</name>
<dbReference type="Proteomes" id="UP000222542">
    <property type="component" value="Unassembled WGS sequence"/>
</dbReference>
<proteinExistence type="predicted"/>
<comment type="caution">
    <text evidence="1">The sequence shown here is derived from an EMBL/GenBank/DDBJ whole genome shotgun (WGS) entry which is preliminary data.</text>
</comment>
<reference evidence="1 2" key="1">
    <citation type="journal article" date="2014" name="Nat. Genet.">
        <title>Genome sequence of the hot pepper provides insights into the evolution of pungency in Capsicum species.</title>
        <authorList>
            <person name="Kim S."/>
            <person name="Park M."/>
            <person name="Yeom S.I."/>
            <person name="Kim Y.M."/>
            <person name="Lee J.M."/>
            <person name="Lee H.A."/>
            <person name="Seo E."/>
            <person name="Choi J."/>
            <person name="Cheong K."/>
            <person name="Kim K.T."/>
            <person name="Jung K."/>
            <person name="Lee G.W."/>
            <person name="Oh S.K."/>
            <person name="Bae C."/>
            <person name="Kim S.B."/>
            <person name="Lee H.Y."/>
            <person name="Kim S.Y."/>
            <person name="Kim M.S."/>
            <person name="Kang B.C."/>
            <person name="Jo Y.D."/>
            <person name="Yang H.B."/>
            <person name="Jeong H.J."/>
            <person name="Kang W.H."/>
            <person name="Kwon J.K."/>
            <person name="Shin C."/>
            <person name="Lim J.Y."/>
            <person name="Park J.H."/>
            <person name="Huh J.H."/>
            <person name="Kim J.S."/>
            <person name="Kim B.D."/>
            <person name="Cohen O."/>
            <person name="Paran I."/>
            <person name="Suh M.C."/>
            <person name="Lee S.B."/>
            <person name="Kim Y.K."/>
            <person name="Shin Y."/>
            <person name="Noh S.J."/>
            <person name="Park J."/>
            <person name="Seo Y.S."/>
            <person name="Kwon S.Y."/>
            <person name="Kim H.A."/>
            <person name="Park J.M."/>
            <person name="Kim H.J."/>
            <person name="Choi S.B."/>
            <person name="Bosland P.W."/>
            <person name="Reeves G."/>
            <person name="Jo S.H."/>
            <person name="Lee B.W."/>
            <person name="Cho H.T."/>
            <person name="Choi H.S."/>
            <person name="Lee M.S."/>
            <person name="Yu Y."/>
            <person name="Do Choi Y."/>
            <person name="Park B.S."/>
            <person name="van Deynze A."/>
            <person name="Ashrafi H."/>
            <person name="Hill T."/>
            <person name="Kim W.T."/>
            <person name="Pai H.S."/>
            <person name="Ahn H.K."/>
            <person name="Yeam I."/>
            <person name="Giovannoni J.J."/>
            <person name="Rose J.K."/>
            <person name="Sorensen I."/>
            <person name="Lee S.J."/>
            <person name="Kim R.W."/>
            <person name="Choi I.Y."/>
            <person name="Choi B.S."/>
            <person name="Lim J.S."/>
            <person name="Lee Y.H."/>
            <person name="Choi D."/>
        </authorList>
    </citation>
    <scope>NUCLEOTIDE SEQUENCE [LARGE SCALE GENOMIC DNA]</scope>
    <source>
        <strain evidence="2">cv. CM334</strain>
    </source>
</reference>